<dbReference type="AlphaFoldDB" id="A0A0D2JQ92"/>
<proteinExistence type="predicted"/>
<dbReference type="CDD" id="cd06558">
    <property type="entry name" value="crotonase-like"/>
    <property type="match status" value="1"/>
</dbReference>
<dbReference type="InterPro" id="IPR001753">
    <property type="entry name" value="Enoyl-CoA_hydra/iso"/>
</dbReference>
<protein>
    <submittedName>
        <fullName evidence="1">Enoyl-CoA hydratase</fullName>
    </submittedName>
</protein>
<dbReference type="PANTHER" id="PTHR43459:SF1">
    <property type="entry name" value="EG:BACN32G11.4 PROTEIN"/>
    <property type="match status" value="1"/>
</dbReference>
<dbReference type="EMBL" id="AZAC01000048">
    <property type="protein sequence ID" value="KIX11660.1"/>
    <property type="molecule type" value="Genomic_DNA"/>
</dbReference>
<organism evidence="1 2">
    <name type="scientific">Dethiosulfatarculus sandiegensis</name>
    <dbReference type="NCBI Taxonomy" id="1429043"/>
    <lineage>
        <taxon>Bacteria</taxon>
        <taxon>Pseudomonadati</taxon>
        <taxon>Thermodesulfobacteriota</taxon>
        <taxon>Desulfarculia</taxon>
        <taxon>Desulfarculales</taxon>
        <taxon>Desulfarculaceae</taxon>
        <taxon>Dethiosulfatarculus</taxon>
    </lineage>
</organism>
<dbReference type="InterPro" id="IPR029045">
    <property type="entry name" value="ClpP/crotonase-like_dom_sf"/>
</dbReference>
<dbReference type="Gene3D" id="3.90.226.10">
    <property type="entry name" value="2-enoyl-CoA Hydratase, Chain A, domain 1"/>
    <property type="match status" value="1"/>
</dbReference>
<accession>A0A0D2JQ92</accession>
<evidence type="ECO:0000313" key="2">
    <source>
        <dbReference type="Proteomes" id="UP000032233"/>
    </source>
</evidence>
<evidence type="ECO:0000313" key="1">
    <source>
        <dbReference type="EMBL" id="KIX11660.1"/>
    </source>
</evidence>
<name>A0A0D2JQ92_9BACT</name>
<dbReference type="InParanoid" id="A0A0D2JQ92"/>
<keyword evidence="2" id="KW-1185">Reference proteome</keyword>
<dbReference type="SUPFAM" id="SSF52096">
    <property type="entry name" value="ClpP/crotonase"/>
    <property type="match status" value="1"/>
</dbReference>
<dbReference type="PANTHER" id="PTHR43459">
    <property type="entry name" value="ENOYL-COA HYDRATASE"/>
    <property type="match status" value="1"/>
</dbReference>
<reference evidence="1 2" key="1">
    <citation type="submission" date="2013-11" db="EMBL/GenBank/DDBJ databases">
        <title>Metagenomic analysis of a methanogenic consortium involved in long chain n-alkane degradation.</title>
        <authorList>
            <person name="Davidova I.A."/>
            <person name="Callaghan A.V."/>
            <person name="Wawrik B."/>
            <person name="Pruitt S."/>
            <person name="Marks C."/>
            <person name="Duncan K.E."/>
            <person name="Suflita J.M."/>
        </authorList>
    </citation>
    <scope>NUCLEOTIDE SEQUENCE [LARGE SCALE GENOMIC DNA]</scope>
    <source>
        <strain evidence="1 2">SPR</strain>
    </source>
</reference>
<dbReference type="STRING" id="1429043.X474_23300"/>
<dbReference type="GO" id="GO:0003824">
    <property type="term" value="F:catalytic activity"/>
    <property type="evidence" value="ECO:0007669"/>
    <property type="project" value="UniProtKB-ARBA"/>
</dbReference>
<gene>
    <name evidence="1" type="ORF">X474_23300</name>
</gene>
<dbReference type="PATRIC" id="fig|1429043.3.peg.4930"/>
<comment type="caution">
    <text evidence="1">The sequence shown here is derived from an EMBL/GenBank/DDBJ whole genome shotgun (WGS) entry which is preliminary data.</text>
</comment>
<dbReference type="Proteomes" id="UP000032233">
    <property type="component" value="Unassembled WGS sequence"/>
</dbReference>
<sequence>MRIITFNRPDLLNPLDVESGSELIKALDMAEKSQKIRALVLTGKGKAFSAGGNVRLMAQGLSQGIRPSNFFREVAVLLNQSILALRKLPKPVVCAMTGVAAGGGIGWALACDLVVAAENSVFDPGYVRIALTPDGGTSTFITRLIGLKKASEFFLLGKPMNAAKALELGVINQTAKPDKVLETALALAQKLAQGPAEALAQTKRLLNQANLGDLAERLEDERKTIEHQADQPDFKEGITAFFEKRKPIFKD</sequence>
<dbReference type="Pfam" id="PF00378">
    <property type="entry name" value="ECH_1"/>
    <property type="match status" value="1"/>
</dbReference>